<name>A0ABR1S471_9PEZI</name>
<gene>
    <name evidence="2" type="ORF">PG991_003698</name>
</gene>
<dbReference type="Proteomes" id="UP001396898">
    <property type="component" value="Unassembled WGS sequence"/>
</dbReference>
<sequence>MTTNEEPGSGYWTEDGCLRAVIPNPIEALLDTSHASPRLRLAGPQLGIPQGQENPESRFSSRGSHERALRGSSPVVAMTVMPLCSYPAPPRHQDYHRDMASYRELTCDGQRLTTHVCSARVARGWASATILLLGHPPPTPFSRTKPCPGRSILFGPIDGFPKFRVVLEVSDKMLPNPPGLGWGGGFAARLGQSMNEVVQMRFMYANTAHGNVDSKC</sequence>
<reference evidence="2 3" key="1">
    <citation type="submission" date="2023-01" db="EMBL/GenBank/DDBJ databases">
        <title>Analysis of 21 Apiospora genomes using comparative genomics revels a genus with tremendous synthesis potential of carbohydrate active enzymes and secondary metabolites.</title>
        <authorList>
            <person name="Sorensen T."/>
        </authorList>
    </citation>
    <scope>NUCLEOTIDE SEQUENCE [LARGE SCALE GENOMIC DNA]</scope>
    <source>
        <strain evidence="2 3">CBS 20057</strain>
    </source>
</reference>
<feature type="compositionally biased region" description="Polar residues" evidence="1">
    <location>
        <begin position="51"/>
        <end position="62"/>
    </location>
</feature>
<dbReference type="EMBL" id="JAQQWI010000007">
    <property type="protein sequence ID" value="KAK8026642.1"/>
    <property type="molecule type" value="Genomic_DNA"/>
</dbReference>
<proteinExistence type="predicted"/>
<accession>A0ABR1S471</accession>
<keyword evidence="3" id="KW-1185">Reference proteome</keyword>
<organism evidence="2 3">
    <name type="scientific">Apiospora marii</name>
    <dbReference type="NCBI Taxonomy" id="335849"/>
    <lineage>
        <taxon>Eukaryota</taxon>
        <taxon>Fungi</taxon>
        <taxon>Dikarya</taxon>
        <taxon>Ascomycota</taxon>
        <taxon>Pezizomycotina</taxon>
        <taxon>Sordariomycetes</taxon>
        <taxon>Xylariomycetidae</taxon>
        <taxon>Amphisphaeriales</taxon>
        <taxon>Apiosporaceae</taxon>
        <taxon>Apiospora</taxon>
    </lineage>
</organism>
<feature type="region of interest" description="Disordered" evidence="1">
    <location>
        <begin position="41"/>
        <end position="70"/>
    </location>
</feature>
<evidence type="ECO:0000313" key="2">
    <source>
        <dbReference type="EMBL" id="KAK8026642.1"/>
    </source>
</evidence>
<comment type="caution">
    <text evidence="2">The sequence shown here is derived from an EMBL/GenBank/DDBJ whole genome shotgun (WGS) entry which is preliminary data.</text>
</comment>
<protein>
    <submittedName>
        <fullName evidence="2">Uncharacterized protein</fullName>
    </submittedName>
</protein>
<evidence type="ECO:0000256" key="1">
    <source>
        <dbReference type="SAM" id="MobiDB-lite"/>
    </source>
</evidence>
<evidence type="ECO:0000313" key="3">
    <source>
        <dbReference type="Proteomes" id="UP001396898"/>
    </source>
</evidence>